<reference evidence="8" key="1">
    <citation type="submission" date="2020-11" db="EMBL/GenBank/DDBJ databases">
        <title>Sequencing the genomes of 1000 actinobacteria strains.</title>
        <authorList>
            <person name="Klenk H.-P."/>
        </authorList>
    </citation>
    <scope>NUCLEOTIDE SEQUENCE</scope>
    <source>
        <strain evidence="8">DSM 26152</strain>
    </source>
</reference>
<feature type="transmembrane region" description="Helical" evidence="6">
    <location>
        <begin position="145"/>
        <end position="163"/>
    </location>
</feature>
<comment type="caution">
    <text evidence="8">The sequence shown here is derived from an EMBL/GenBank/DDBJ whole genome shotgun (WGS) entry which is preliminary data.</text>
</comment>
<evidence type="ECO:0000256" key="2">
    <source>
        <dbReference type="ARBA" id="ARBA00007362"/>
    </source>
</evidence>
<dbReference type="RefSeq" id="WP_331271494.1">
    <property type="nucleotide sequence ID" value="NZ_JADOTZ010000001.1"/>
</dbReference>
<proteinExistence type="inferred from homology"/>
<protein>
    <submittedName>
        <fullName evidence="8">Drug/metabolite transporter (DMT)-like permease</fullName>
    </submittedName>
</protein>
<dbReference type="GO" id="GO:0016020">
    <property type="term" value="C:membrane"/>
    <property type="evidence" value="ECO:0007669"/>
    <property type="project" value="UniProtKB-SubCell"/>
</dbReference>
<dbReference type="PANTHER" id="PTHR32322">
    <property type="entry name" value="INNER MEMBRANE TRANSPORTER"/>
    <property type="match status" value="1"/>
</dbReference>
<dbReference type="EMBL" id="JADOTZ010000001">
    <property type="protein sequence ID" value="MBG6084915.1"/>
    <property type="molecule type" value="Genomic_DNA"/>
</dbReference>
<feature type="transmembrane region" description="Helical" evidence="6">
    <location>
        <begin position="175"/>
        <end position="195"/>
    </location>
</feature>
<evidence type="ECO:0000313" key="8">
    <source>
        <dbReference type="EMBL" id="MBG6084915.1"/>
    </source>
</evidence>
<feature type="transmembrane region" description="Helical" evidence="6">
    <location>
        <begin position="36"/>
        <end position="58"/>
    </location>
</feature>
<feature type="transmembrane region" description="Helical" evidence="6">
    <location>
        <begin position="201"/>
        <end position="224"/>
    </location>
</feature>
<evidence type="ECO:0000256" key="5">
    <source>
        <dbReference type="ARBA" id="ARBA00023136"/>
    </source>
</evidence>
<dbReference type="InterPro" id="IPR050638">
    <property type="entry name" value="AA-Vitamin_Transporters"/>
</dbReference>
<evidence type="ECO:0000259" key="7">
    <source>
        <dbReference type="Pfam" id="PF00892"/>
    </source>
</evidence>
<comment type="subcellular location">
    <subcellularLocation>
        <location evidence="1">Membrane</location>
        <topology evidence="1">Multi-pass membrane protein</topology>
    </subcellularLocation>
</comment>
<comment type="similarity">
    <text evidence="2">Belongs to the EamA transporter family.</text>
</comment>
<sequence>MAIAGVAVGSVASLASAPLASGALERLLDRRPLSRWWMIAATIGIVGATLLCAAEVGGAELSDVGPSGSGHDGGAGTALHTLAGIGLGLIAGASYASYSWVVHRLMAGGIRRSASMGAVFGTGGALLMPVLLVTGAPILESRESFFIAAYMALVPMFLGYVLFGFGLTRVAPSTATTITLTEPAVASVLAVVIVGEALTPVGWAGLACIAVVLLILAVAPANAVPPRRHDEMRAPA</sequence>
<evidence type="ECO:0000256" key="1">
    <source>
        <dbReference type="ARBA" id="ARBA00004141"/>
    </source>
</evidence>
<evidence type="ECO:0000256" key="4">
    <source>
        <dbReference type="ARBA" id="ARBA00022989"/>
    </source>
</evidence>
<dbReference type="Proteomes" id="UP000625033">
    <property type="component" value="Unassembled WGS sequence"/>
</dbReference>
<evidence type="ECO:0000313" key="9">
    <source>
        <dbReference type="Proteomes" id="UP000625033"/>
    </source>
</evidence>
<dbReference type="Pfam" id="PF00892">
    <property type="entry name" value="EamA"/>
    <property type="match status" value="1"/>
</dbReference>
<accession>A0A931DDR0</accession>
<evidence type="ECO:0000256" key="3">
    <source>
        <dbReference type="ARBA" id="ARBA00022692"/>
    </source>
</evidence>
<dbReference type="InterPro" id="IPR037185">
    <property type="entry name" value="EmrE-like"/>
</dbReference>
<dbReference type="PANTHER" id="PTHR32322:SF2">
    <property type="entry name" value="EAMA DOMAIN-CONTAINING PROTEIN"/>
    <property type="match status" value="1"/>
</dbReference>
<dbReference type="InterPro" id="IPR000620">
    <property type="entry name" value="EamA_dom"/>
</dbReference>
<dbReference type="SUPFAM" id="SSF103481">
    <property type="entry name" value="Multidrug resistance efflux transporter EmrE"/>
    <property type="match status" value="1"/>
</dbReference>
<name>A0A931DDR0_9MICC</name>
<feature type="transmembrane region" description="Helical" evidence="6">
    <location>
        <begin position="114"/>
        <end position="139"/>
    </location>
</feature>
<keyword evidence="5 6" id="KW-0472">Membrane</keyword>
<keyword evidence="3 6" id="KW-0812">Transmembrane</keyword>
<gene>
    <name evidence="8" type="ORF">IW252_001682</name>
</gene>
<evidence type="ECO:0000256" key="6">
    <source>
        <dbReference type="SAM" id="Phobius"/>
    </source>
</evidence>
<dbReference type="AlphaFoldDB" id="A0A931DDR0"/>
<feature type="transmembrane region" description="Helical" evidence="6">
    <location>
        <begin position="78"/>
        <end position="102"/>
    </location>
</feature>
<keyword evidence="9" id="KW-1185">Reference proteome</keyword>
<feature type="domain" description="EamA" evidence="7">
    <location>
        <begin position="83"/>
        <end position="216"/>
    </location>
</feature>
<organism evidence="8 9">
    <name type="scientific">Zhihengliuella flava</name>
    <dbReference type="NCBI Taxonomy" id="1285193"/>
    <lineage>
        <taxon>Bacteria</taxon>
        <taxon>Bacillati</taxon>
        <taxon>Actinomycetota</taxon>
        <taxon>Actinomycetes</taxon>
        <taxon>Micrococcales</taxon>
        <taxon>Micrococcaceae</taxon>
        <taxon>Zhihengliuella</taxon>
    </lineage>
</organism>
<keyword evidence="4 6" id="KW-1133">Transmembrane helix</keyword>
<feature type="transmembrane region" description="Helical" evidence="6">
    <location>
        <begin position="6"/>
        <end position="24"/>
    </location>
</feature>